<dbReference type="AlphaFoldDB" id="A0A3F2RIU4"/>
<proteinExistence type="predicted"/>
<evidence type="ECO:0000313" key="5">
    <source>
        <dbReference type="EMBL" id="RLN58927.1"/>
    </source>
</evidence>
<feature type="region of interest" description="Disordered" evidence="2">
    <location>
        <begin position="1"/>
        <end position="37"/>
    </location>
</feature>
<keyword evidence="1" id="KW-0862">Zinc</keyword>
<evidence type="ECO:0000256" key="2">
    <source>
        <dbReference type="SAM" id="MobiDB-lite"/>
    </source>
</evidence>
<dbReference type="Gene3D" id="3.30.40.10">
    <property type="entry name" value="Zinc/RING finger domain, C3HC4 (zinc finger)"/>
    <property type="match status" value="1"/>
</dbReference>
<sequence>MSSISLTSRRRRRRATVTGPLGTPVMSPTSSSPTSVKPPSIAYLDQFALQMTATKRKLQHGKEVQYDLVVTPNTDSSQQWTVSRSFKELADFQQRLLEAMQLGHICHAECPYLYSSLKGRFPKECYLYSSSSYVTSKRSHAIEEGFSNLLEALSKRENHASCSILPGTVAQEFISFLNEDLPIDHEYRWENFTTFSKTPSSSTFSDNSLESFHSISSNNSLLSMCGLCTNDDASKGSLTTLSCGHRFHDECVVTKLNETLACPTCGQALS</sequence>
<reference evidence="6 7" key="1">
    <citation type="submission" date="2018-07" db="EMBL/GenBank/DDBJ databases">
        <title>Genome sequencing of oomycete isolates from Chile give support for New Zealand origin for Phytophthora kernoviae and make available the first Nothophytophthora sp. genome.</title>
        <authorList>
            <person name="Studholme D.J."/>
            <person name="Sanfuentes E."/>
            <person name="Panda P."/>
            <person name="Hill R."/>
            <person name="Sambles C."/>
            <person name="Grant M."/>
            <person name="Williams N.M."/>
            <person name="Mcdougal R.L."/>
        </authorList>
    </citation>
    <scope>NUCLEOTIDE SEQUENCE [LARGE SCALE GENOMIC DNA]</scope>
    <source>
        <strain evidence="4">Chile6</strain>
        <strain evidence="5">Chile7</strain>
    </source>
</reference>
<dbReference type="Gene3D" id="3.30.1520.10">
    <property type="entry name" value="Phox-like domain"/>
    <property type="match status" value="1"/>
</dbReference>
<protein>
    <recommendedName>
        <fullName evidence="3">RING-type domain-containing protein</fullName>
    </recommendedName>
</protein>
<evidence type="ECO:0000313" key="7">
    <source>
        <dbReference type="Proteomes" id="UP000284657"/>
    </source>
</evidence>
<dbReference type="Proteomes" id="UP000277300">
    <property type="component" value="Unassembled WGS sequence"/>
</dbReference>
<dbReference type="InterPro" id="IPR036871">
    <property type="entry name" value="PX_dom_sf"/>
</dbReference>
<dbReference type="EMBL" id="MBAD02001078">
    <property type="protein sequence ID" value="RLN58927.1"/>
    <property type="molecule type" value="Genomic_DNA"/>
</dbReference>
<dbReference type="InterPro" id="IPR001841">
    <property type="entry name" value="Znf_RING"/>
</dbReference>
<gene>
    <name evidence="5" type="ORF">BBJ29_000152</name>
    <name evidence="4" type="ORF">BBP00_00007941</name>
</gene>
<keyword evidence="1" id="KW-0479">Metal-binding</keyword>
<dbReference type="PROSITE" id="PS50089">
    <property type="entry name" value="ZF_RING_2"/>
    <property type="match status" value="1"/>
</dbReference>
<keyword evidence="1" id="KW-0863">Zinc-finger</keyword>
<dbReference type="SMART" id="SM00184">
    <property type="entry name" value="RING"/>
    <property type="match status" value="1"/>
</dbReference>
<dbReference type="SUPFAM" id="SSF57850">
    <property type="entry name" value="RING/U-box"/>
    <property type="match status" value="1"/>
</dbReference>
<dbReference type="InterPro" id="IPR013083">
    <property type="entry name" value="Znf_RING/FYVE/PHD"/>
</dbReference>
<evidence type="ECO:0000259" key="3">
    <source>
        <dbReference type="PROSITE" id="PS50089"/>
    </source>
</evidence>
<dbReference type="EMBL" id="MBDO02000359">
    <property type="protein sequence ID" value="RLN56560.1"/>
    <property type="molecule type" value="Genomic_DNA"/>
</dbReference>
<organism evidence="4 6">
    <name type="scientific">Phytophthora kernoviae</name>
    <dbReference type="NCBI Taxonomy" id="325452"/>
    <lineage>
        <taxon>Eukaryota</taxon>
        <taxon>Sar</taxon>
        <taxon>Stramenopiles</taxon>
        <taxon>Oomycota</taxon>
        <taxon>Peronosporomycetes</taxon>
        <taxon>Peronosporales</taxon>
        <taxon>Peronosporaceae</taxon>
        <taxon>Phytophthora</taxon>
    </lineage>
</organism>
<evidence type="ECO:0000256" key="1">
    <source>
        <dbReference type="PROSITE-ProRule" id="PRU00175"/>
    </source>
</evidence>
<dbReference type="GO" id="GO:0035091">
    <property type="term" value="F:phosphatidylinositol binding"/>
    <property type="evidence" value="ECO:0007669"/>
    <property type="project" value="InterPro"/>
</dbReference>
<comment type="caution">
    <text evidence="4">The sequence shown here is derived from an EMBL/GenBank/DDBJ whole genome shotgun (WGS) entry which is preliminary data.</text>
</comment>
<evidence type="ECO:0000313" key="4">
    <source>
        <dbReference type="EMBL" id="RLN56560.1"/>
    </source>
</evidence>
<dbReference type="OrthoDB" id="8062037at2759"/>
<feature type="compositionally biased region" description="Low complexity" evidence="2">
    <location>
        <begin position="23"/>
        <end position="37"/>
    </location>
</feature>
<name>A0A3F2RIU4_9STRA</name>
<dbReference type="Proteomes" id="UP000284657">
    <property type="component" value="Unassembled WGS sequence"/>
</dbReference>
<evidence type="ECO:0000313" key="6">
    <source>
        <dbReference type="Proteomes" id="UP000277300"/>
    </source>
</evidence>
<accession>A0A3F2RIU4</accession>
<dbReference type="SUPFAM" id="SSF64268">
    <property type="entry name" value="PX domain"/>
    <property type="match status" value="1"/>
</dbReference>
<dbReference type="GO" id="GO:0008270">
    <property type="term" value="F:zinc ion binding"/>
    <property type="evidence" value="ECO:0007669"/>
    <property type="project" value="UniProtKB-KW"/>
</dbReference>
<dbReference type="Pfam" id="PF13639">
    <property type="entry name" value="zf-RING_2"/>
    <property type="match status" value="1"/>
</dbReference>
<feature type="domain" description="RING-type" evidence="3">
    <location>
        <begin position="225"/>
        <end position="265"/>
    </location>
</feature>